<evidence type="ECO:0000256" key="9">
    <source>
        <dbReference type="ARBA" id="ARBA00031694"/>
    </source>
</evidence>
<evidence type="ECO:0000256" key="5">
    <source>
        <dbReference type="ARBA" id="ARBA00022737"/>
    </source>
</evidence>
<comment type="subcellular location">
    <subcellularLocation>
        <location evidence="1">Cytoplasm</location>
        <location evidence="1">Cytoskeleton</location>
        <location evidence="1">Microtubule organizing center</location>
        <location evidence="1">Centrosome</location>
        <location evidence="1">Centriole</location>
    </subcellularLocation>
</comment>
<keyword evidence="7" id="KW-0206">Cytoskeleton</keyword>
<evidence type="ECO:0000256" key="1">
    <source>
        <dbReference type="ARBA" id="ARBA00004114"/>
    </source>
</evidence>
<dbReference type="Proteomes" id="UP000063063">
    <property type="component" value="Chromosome 35"/>
</dbReference>
<comment type="similarity">
    <text evidence="2">Belongs to the POC5 family.</text>
</comment>
<sequence>MPLVKAETDERFVAEVAQSVDGACARMNDHVSGMIEEYLRRRIQQVHDDAKQELDVVRKQLERRIADAEAAKAAEEERHQKTKTQVAQAAVALQQMQARLHLKPLFHTWRRCADVHRERRRLAVEAHIHIGRLGMFHAYTQWRLFAAACRQNRLEAKEMHKRDCREQELLGQIEEYQRQLEVEREKDSRLSEKLKEAFVRGMCALNREAVHVLHGSEENQDEDVEAIAEILSRESNSRHRSVAPVHMDSSIPSNTHAHDVCPVHHVDARGNFYHPCFALGYCEYDRRQASRSPVSSGAPPSASGPFVVCADLQTARSIDSGPLVPFRRLSKSSKTRWRM</sequence>
<evidence type="ECO:0000256" key="2">
    <source>
        <dbReference type="ARBA" id="ARBA00010411"/>
    </source>
</evidence>
<evidence type="ECO:0000256" key="3">
    <source>
        <dbReference type="ARBA" id="ARBA00014910"/>
    </source>
</evidence>
<accession>A0A088S1Y4</accession>
<dbReference type="InterPro" id="IPR033351">
    <property type="entry name" value="POC5"/>
</dbReference>
<dbReference type="EMBL" id="CP009404">
    <property type="protein sequence ID" value="AIO02413.1"/>
    <property type="molecule type" value="Genomic_DNA"/>
</dbReference>
<evidence type="ECO:0000256" key="7">
    <source>
        <dbReference type="ARBA" id="ARBA00023212"/>
    </source>
</evidence>
<dbReference type="RefSeq" id="XP_010703213.1">
    <property type="nucleotide sequence ID" value="XM_010704911.1"/>
</dbReference>
<dbReference type="GeneID" id="22579305"/>
<dbReference type="AlphaFoldDB" id="A0A088S1Y4"/>
<evidence type="ECO:0000256" key="10">
    <source>
        <dbReference type="ARBA" id="ARBA00049959"/>
    </source>
</evidence>
<evidence type="ECO:0000256" key="6">
    <source>
        <dbReference type="ARBA" id="ARBA00023054"/>
    </source>
</evidence>
<keyword evidence="6 11" id="KW-0175">Coiled coil</keyword>
<keyword evidence="5" id="KW-0677">Repeat</keyword>
<organism evidence="12 13">
    <name type="scientific">Leishmania panamensis</name>
    <dbReference type="NCBI Taxonomy" id="5679"/>
    <lineage>
        <taxon>Eukaryota</taxon>
        <taxon>Discoba</taxon>
        <taxon>Euglenozoa</taxon>
        <taxon>Kinetoplastea</taxon>
        <taxon>Metakinetoplastina</taxon>
        <taxon>Trypanosomatida</taxon>
        <taxon>Trypanosomatidae</taxon>
        <taxon>Leishmaniinae</taxon>
        <taxon>Leishmania</taxon>
        <taxon>Leishmania guyanensis species complex</taxon>
    </lineage>
</organism>
<dbReference type="VEuPathDB" id="TriTrypDB:LPMP_352760"/>
<keyword evidence="8" id="KW-0131">Cell cycle</keyword>
<dbReference type="PANTHER" id="PTHR28618">
    <property type="entry name" value="CENTROSOMAL PROTEIN POC5"/>
    <property type="match status" value="1"/>
</dbReference>
<comment type="function">
    <text evidence="10">Essential for the assembly of the distal half of centrioles, required for centriole elongation. Acts as a negative regulator of centriole elongation.</text>
</comment>
<evidence type="ECO:0000256" key="4">
    <source>
        <dbReference type="ARBA" id="ARBA00022490"/>
    </source>
</evidence>
<dbReference type="VEuPathDB" id="TriTrypDB:LPAL13_350035000"/>
<reference evidence="12 13" key="1">
    <citation type="journal article" date="2015" name="Sci. Rep.">
        <title>The genome of Leishmania panamensis: insights into genomics of the L. (Viannia) subgenus.</title>
        <authorList>
            <person name="Llanes A."/>
            <person name="Restrepo C.M."/>
            <person name="Vecchio G.D."/>
            <person name="Anguizola F.J."/>
            <person name="Lleonart R."/>
        </authorList>
    </citation>
    <scope>NUCLEOTIDE SEQUENCE [LARGE SCALE GENOMIC DNA]</scope>
    <source>
        <strain evidence="12 13">MHOM/PA/94/PSC-1</strain>
    </source>
</reference>
<name>A0A088S1Y4_LEIPA</name>
<feature type="coiled-coil region" evidence="11">
    <location>
        <begin position="40"/>
        <end position="85"/>
    </location>
</feature>
<dbReference type="eggNOG" id="ENOG502SATG">
    <property type="taxonomic scope" value="Eukaryota"/>
</dbReference>
<keyword evidence="4" id="KW-0963">Cytoplasm</keyword>
<evidence type="ECO:0000256" key="11">
    <source>
        <dbReference type="SAM" id="Coils"/>
    </source>
</evidence>
<keyword evidence="13" id="KW-1185">Reference proteome</keyword>
<gene>
    <name evidence="12" type="ORF">LPMP_352760</name>
</gene>
<evidence type="ECO:0000313" key="12">
    <source>
        <dbReference type="EMBL" id="AIO02413.1"/>
    </source>
</evidence>
<evidence type="ECO:0000313" key="13">
    <source>
        <dbReference type="Proteomes" id="UP000063063"/>
    </source>
</evidence>
<dbReference type="PANTHER" id="PTHR28618:SF1">
    <property type="entry name" value="CENTROSOMAL PROTEIN POC5"/>
    <property type="match status" value="1"/>
</dbReference>
<protein>
    <recommendedName>
        <fullName evidence="3">Centrosomal protein POC5</fullName>
    </recommendedName>
    <alternativeName>
        <fullName evidence="9">Protein of centriole 5</fullName>
    </alternativeName>
</protein>
<feature type="coiled-coil region" evidence="11">
    <location>
        <begin position="166"/>
        <end position="193"/>
    </location>
</feature>
<dbReference type="KEGG" id="lpan:LPMP_352760"/>
<dbReference type="GO" id="GO:0005814">
    <property type="term" value="C:centriole"/>
    <property type="evidence" value="ECO:0007669"/>
    <property type="project" value="UniProtKB-SubCell"/>
</dbReference>
<proteinExistence type="inferred from homology"/>
<dbReference type="OrthoDB" id="10064898at2759"/>
<evidence type="ECO:0000256" key="8">
    <source>
        <dbReference type="ARBA" id="ARBA00023306"/>
    </source>
</evidence>